<dbReference type="GO" id="GO:0000270">
    <property type="term" value="P:peptidoglycan metabolic process"/>
    <property type="evidence" value="ECO:0007669"/>
    <property type="project" value="UniProtKB-UniRule"/>
</dbReference>
<dbReference type="RefSeq" id="WP_013902215.1">
    <property type="nucleotide sequence ID" value="NC_015677.1"/>
</dbReference>
<dbReference type="PANTHER" id="PTHR34183:SF8">
    <property type="entry name" value="ENDOLYTIC PEPTIDOGLYCAN TRANSGLYCOSYLASE RLPA-RELATED"/>
    <property type="match status" value="1"/>
</dbReference>
<dbReference type="eggNOG" id="COG0797">
    <property type="taxonomic scope" value="Bacteria"/>
</dbReference>
<feature type="signal peptide" evidence="3">
    <location>
        <begin position="1"/>
        <end position="24"/>
    </location>
</feature>
<reference evidence="8" key="1">
    <citation type="submission" date="2006-01" db="EMBL/GenBank/DDBJ databases">
        <title>Genome of the cyst-dividing bacterium Ramlibacter tataouinensis.</title>
        <authorList>
            <person name="Barakat M."/>
            <person name="Ortet P."/>
            <person name="De Luca G."/>
            <person name="Jourlin-Castelli C."/>
            <person name="Ansaldi M."/>
            <person name="Py B."/>
            <person name="Fichant G."/>
            <person name="Coutinho P."/>
            <person name="Voulhoux R."/>
            <person name="Bastien O."/>
            <person name="Roy S."/>
            <person name="Marechal E."/>
            <person name="Henrissat B."/>
            <person name="Quentin Y."/>
            <person name="Noirot P."/>
            <person name="Filloux A."/>
            <person name="Mejean V."/>
            <person name="DuBow M."/>
            <person name="Barras F."/>
            <person name="Heulin T."/>
        </authorList>
    </citation>
    <scope>NUCLEOTIDE SEQUENCE [LARGE SCALE GENOMIC DNA]</scope>
    <source>
        <strain evidence="8">ATCC BAA-407 / DSM 14655 / LMG 21543 / TTB310</strain>
    </source>
</reference>
<reference evidence="7 8" key="2">
    <citation type="journal article" date="2011" name="PLoS ONE">
        <title>The Cyst-Dividing Bacterium Ramlibacter tataouinensis TTB310 Genome Reveals a Well-Stocked Toolbox for Adaptation to a Desert Environment.</title>
        <authorList>
            <person name="De Luca G."/>
            <person name="Barakat M."/>
            <person name="Ortet P."/>
            <person name="Fochesato S."/>
            <person name="Jourlin-Castelli C."/>
            <person name="Ansaldi M."/>
            <person name="Py B."/>
            <person name="Fichant G."/>
            <person name="Coutinho P.M."/>
            <person name="Voulhoux R."/>
            <person name="Bastien O."/>
            <person name="Marechal E."/>
            <person name="Henrissat B."/>
            <person name="Quentin Y."/>
            <person name="Noirot P."/>
            <person name="Filloux A."/>
            <person name="Mejean V."/>
            <person name="Dubow M.S."/>
            <person name="Barras F."/>
            <person name="Barbe V."/>
            <person name="Weissenbach J."/>
            <person name="Mihalcescu I."/>
            <person name="Vermeglio A."/>
            <person name="Achouak W."/>
            <person name="Heulin T."/>
        </authorList>
    </citation>
    <scope>NUCLEOTIDE SEQUENCE [LARGE SCALE GENOMIC DNA]</scope>
    <source>
        <strain evidence="8">ATCC BAA-407 / DSM 14655 / LMG 21543 / TTB310</strain>
    </source>
</reference>
<dbReference type="Gene3D" id="2.40.40.10">
    <property type="entry name" value="RlpA-like domain"/>
    <property type="match status" value="1"/>
</dbReference>
<dbReference type="STRING" id="365046.Rta_28810"/>
<feature type="region of interest" description="Disordered" evidence="5">
    <location>
        <begin position="44"/>
        <end position="74"/>
    </location>
</feature>
<dbReference type="EC" id="4.2.2.-" evidence="3"/>
<evidence type="ECO:0000313" key="8">
    <source>
        <dbReference type="Proteomes" id="UP000008385"/>
    </source>
</evidence>
<feature type="domain" description="RlpA-like protein double-psi beta-barrel" evidence="6">
    <location>
        <begin position="40"/>
        <end position="129"/>
    </location>
</feature>
<comment type="function">
    <text evidence="3">Lytic transglycosylase with a strong preference for naked glycan strands that lack stem peptides.</text>
</comment>
<dbReference type="InterPro" id="IPR009009">
    <property type="entry name" value="RlpA-like_DPBB"/>
</dbReference>
<keyword evidence="2 3" id="KW-0961">Cell wall biogenesis/degradation</keyword>
<keyword evidence="3" id="KW-0732">Signal</keyword>
<comment type="similarity">
    <text evidence="3 4">Belongs to the RlpA family.</text>
</comment>
<dbReference type="InterPro" id="IPR034718">
    <property type="entry name" value="RlpA"/>
</dbReference>
<dbReference type="Pfam" id="PF03330">
    <property type="entry name" value="DPBB_1"/>
    <property type="match status" value="1"/>
</dbReference>
<evidence type="ECO:0000256" key="1">
    <source>
        <dbReference type="ARBA" id="ARBA00023239"/>
    </source>
</evidence>
<dbReference type="NCBIfam" id="TIGR00413">
    <property type="entry name" value="rlpA"/>
    <property type="match status" value="1"/>
</dbReference>
<evidence type="ECO:0000256" key="5">
    <source>
        <dbReference type="SAM" id="MobiDB-lite"/>
    </source>
</evidence>
<gene>
    <name evidence="3" type="primary">rlpA</name>
    <name evidence="7" type="ordered locus">Rta_28810</name>
</gene>
<organism evidence="7 8">
    <name type="scientific">Ramlibacter tataouinensis (strain ATCC BAA-407 / DSM 14655 / LMG 21543 / TTB310)</name>
    <dbReference type="NCBI Taxonomy" id="365046"/>
    <lineage>
        <taxon>Bacteria</taxon>
        <taxon>Pseudomonadati</taxon>
        <taxon>Pseudomonadota</taxon>
        <taxon>Betaproteobacteria</taxon>
        <taxon>Burkholderiales</taxon>
        <taxon>Comamonadaceae</taxon>
        <taxon>Ramlibacter</taxon>
    </lineage>
</organism>
<evidence type="ECO:0000259" key="6">
    <source>
        <dbReference type="Pfam" id="PF03330"/>
    </source>
</evidence>
<evidence type="ECO:0000313" key="7">
    <source>
        <dbReference type="EMBL" id="AEG93984.1"/>
    </source>
</evidence>
<dbReference type="InterPro" id="IPR012997">
    <property type="entry name" value="RplA"/>
</dbReference>
<proteinExistence type="inferred from homology"/>
<accession>F5Y5V0</accession>
<dbReference type="HOGENOM" id="CLU_042923_7_0_4"/>
<dbReference type="InterPro" id="IPR036908">
    <property type="entry name" value="RlpA-like_sf"/>
</dbReference>
<dbReference type="KEGG" id="rta:Rta_28810"/>
<dbReference type="PANTHER" id="PTHR34183">
    <property type="entry name" value="ENDOLYTIC PEPTIDOGLYCAN TRANSGLYCOSYLASE RLPA"/>
    <property type="match status" value="1"/>
</dbReference>
<name>F5Y5V0_RAMTT</name>
<dbReference type="OrthoDB" id="9779128at2"/>
<dbReference type="SUPFAM" id="SSF50685">
    <property type="entry name" value="Barwin-like endoglucanases"/>
    <property type="match status" value="1"/>
</dbReference>
<dbReference type="HAMAP" id="MF_02071">
    <property type="entry name" value="RlpA"/>
    <property type="match status" value="1"/>
</dbReference>
<dbReference type="AlphaFoldDB" id="F5Y5V0"/>
<keyword evidence="1 3" id="KW-0456">Lyase</keyword>
<evidence type="ECO:0000256" key="2">
    <source>
        <dbReference type="ARBA" id="ARBA00023316"/>
    </source>
</evidence>
<sequence length="149" mass="15250" precursor="true">MTHERIAAALAAAVLGAASGTALGQPAEGSARLDHSGRKQVGQASFYADKFTGRPMADGTPMDPRDDNAASKTLPLGTTARVTNLETGRSAVVTIQDRGPFVPGRIVDLSPATAERIGLSREDGLAPVEVAPIEVPQPGGGVRRGVGAR</sequence>
<dbReference type="EMBL" id="CP000245">
    <property type="protein sequence ID" value="AEG93984.1"/>
    <property type="molecule type" value="Genomic_DNA"/>
</dbReference>
<evidence type="ECO:0000256" key="3">
    <source>
        <dbReference type="HAMAP-Rule" id="MF_02071"/>
    </source>
</evidence>
<protein>
    <recommendedName>
        <fullName evidence="3">Endolytic peptidoglycan transglycosylase RlpA</fullName>
        <ecNumber evidence="3">4.2.2.-</ecNumber>
    </recommendedName>
</protein>
<dbReference type="GO" id="GO:0071555">
    <property type="term" value="P:cell wall organization"/>
    <property type="evidence" value="ECO:0007669"/>
    <property type="project" value="UniProtKB-KW"/>
</dbReference>
<dbReference type="PATRIC" id="fig|365046.3.peg.2952"/>
<dbReference type="CDD" id="cd22268">
    <property type="entry name" value="DPBB_RlpA-like"/>
    <property type="match status" value="1"/>
</dbReference>
<feature type="chain" id="PRO_5009991521" description="Endolytic peptidoglycan transglycosylase RlpA" evidence="3">
    <location>
        <begin position="25"/>
        <end position="149"/>
    </location>
</feature>
<keyword evidence="8" id="KW-1185">Reference proteome</keyword>
<evidence type="ECO:0000256" key="4">
    <source>
        <dbReference type="RuleBase" id="RU003495"/>
    </source>
</evidence>
<dbReference type="Proteomes" id="UP000008385">
    <property type="component" value="Chromosome"/>
</dbReference>
<dbReference type="GO" id="GO:0008932">
    <property type="term" value="F:lytic endotransglycosylase activity"/>
    <property type="evidence" value="ECO:0007669"/>
    <property type="project" value="UniProtKB-UniRule"/>
</dbReference>